<dbReference type="RefSeq" id="WP_171198275.1">
    <property type="nucleotide sequence ID" value="NZ_JABEND010000001.1"/>
</dbReference>
<dbReference type="EMBL" id="JABEND010000001">
    <property type="protein sequence ID" value="NNG34681.1"/>
    <property type="molecule type" value="Genomic_DNA"/>
</dbReference>
<feature type="compositionally biased region" description="Basic and acidic residues" evidence="1">
    <location>
        <begin position="70"/>
        <end position="96"/>
    </location>
</feature>
<dbReference type="Proteomes" id="UP000562984">
    <property type="component" value="Unassembled WGS sequence"/>
</dbReference>
<feature type="transmembrane region" description="Helical" evidence="2">
    <location>
        <begin position="152"/>
        <end position="172"/>
    </location>
</feature>
<organism evidence="3 4">
    <name type="scientific">Nakamurella aerolata</name>
    <dbReference type="NCBI Taxonomy" id="1656892"/>
    <lineage>
        <taxon>Bacteria</taxon>
        <taxon>Bacillati</taxon>
        <taxon>Actinomycetota</taxon>
        <taxon>Actinomycetes</taxon>
        <taxon>Nakamurellales</taxon>
        <taxon>Nakamurellaceae</taxon>
        <taxon>Nakamurella</taxon>
    </lineage>
</organism>
<keyword evidence="2" id="KW-0472">Membrane</keyword>
<feature type="transmembrane region" description="Helical" evidence="2">
    <location>
        <begin position="128"/>
        <end position="146"/>
    </location>
</feature>
<feature type="region of interest" description="Disordered" evidence="1">
    <location>
        <begin position="1"/>
        <end position="96"/>
    </location>
</feature>
<keyword evidence="2" id="KW-1133">Transmembrane helix</keyword>
<dbReference type="Pfam" id="PF11241">
    <property type="entry name" value="DUF3043"/>
    <property type="match status" value="1"/>
</dbReference>
<gene>
    <name evidence="3" type="ORF">HKD39_02870</name>
</gene>
<keyword evidence="2" id="KW-0812">Transmembrane</keyword>
<comment type="caution">
    <text evidence="3">The sequence shown here is derived from an EMBL/GenBank/DDBJ whole genome shotgun (WGS) entry which is preliminary data.</text>
</comment>
<accession>A0A849A6N4</accession>
<proteinExistence type="predicted"/>
<evidence type="ECO:0000313" key="4">
    <source>
        <dbReference type="Proteomes" id="UP000562984"/>
    </source>
</evidence>
<reference evidence="3 4" key="1">
    <citation type="submission" date="2020-05" db="EMBL/GenBank/DDBJ databases">
        <title>Nakamurella sp. DB0629 isolated from air conditioner.</title>
        <authorList>
            <person name="Kim D.H."/>
            <person name="Kim D.-U."/>
        </authorList>
    </citation>
    <scope>NUCLEOTIDE SEQUENCE [LARGE SCALE GENOMIC DNA]</scope>
    <source>
        <strain evidence="3 4">DB0629</strain>
    </source>
</reference>
<feature type="compositionally biased region" description="Low complexity" evidence="1">
    <location>
        <begin position="11"/>
        <end position="34"/>
    </location>
</feature>
<name>A0A849A6N4_9ACTN</name>
<sequence length="225" mass="24617">MSFLRRSATKPAADGPADGSADGSAEAAADSAAPRRPGQSAPKGRPTPKRREAEGARRGPVAPPPMTQREAVKRSKEATKSLTKDERKALTRERRERMMRGDNDYLMARDKGEIRAWVRDVVDTRRNLAGLLMPLAILSFVVLLIPNPYVTTYGPMILLVAILAAVVDGAILGRKLGRDVKAEFPNGDGTTNRTSGRALGFYAFNRAVMPRRWRVPKPRVSRDGS</sequence>
<evidence type="ECO:0000256" key="1">
    <source>
        <dbReference type="SAM" id="MobiDB-lite"/>
    </source>
</evidence>
<dbReference type="AlphaFoldDB" id="A0A849A6N4"/>
<evidence type="ECO:0000313" key="3">
    <source>
        <dbReference type="EMBL" id="NNG34681.1"/>
    </source>
</evidence>
<evidence type="ECO:0000256" key="2">
    <source>
        <dbReference type="SAM" id="Phobius"/>
    </source>
</evidence>
<dbReference type="InterPro" id="IPR021403">
    <property type="entry name" value="DUF3043"/>
</dbReference>
<keyword evidence="4" id="KW-1185">Reference proteome</keyword>
<protein>
    <submittedName>
        <fullName evidence="3">DUF3043 domain-containing protein</fullName>
    </submittedName>
</protein>